<comment type="caution">
    <text evidence="2">The sequence shown here is derived from an EMBL/GenBank/DDBJ whole genome shotgun (WGS) entry which is preliminary data.</text>
</comment>
<protein>
    <submittedName>
        <fullName evidence="2">Uncharacterized protein</fullName>
    </submittedName>
</protein>
<dbReference type="Proteomes" id="UP001396334">
    <property type="component" value="Unassembled WGS sequence"/>
</dbReference>
<dbReference type="Pfam" id="PF11264">
    <property type="entry name" value="ThylakoidFormat"/>
    <property type="match status" value="1"/>
</dbReference>
<keyword evidence="3" id="KW-1185">Reference proteome</keyword>
<evidence type="ECO:0000313" key="2">
    <source>
        <dbReference type="EMBL" id="KAK9011514.1"/>
    </source>
</evidence>
<keyword evidence="1" id="KW-0175">Coiled coil</keyword>
<name>A0ABR2RFJ2_9ROSI</name>
<dbReference type="EMBL" id="JBBPBN010000023">
    <property type="protein sequence ID" value="KAK9011514.1"/>
    <property type="molecule type" value="Genomic_DNA"/>
</dbReference>
<accession>A0ABR2RFJ2</accession>
<sequence>MVLQELIMLKHLMMYKKLYQYDPVSTLDFITVYDQLMEGYLGDKDQDAIFQSYINALKEDPHQYMFVSWSYLAFIYESMRVDAQNLKNGPVVKLLVH</sequence>
<dbReference type="PANTHER" id="PTHR34793:SF1">
    <property type="entry name" value="PROTEIN THYLAKOID FORMATION 1, CHLOROPLASTIC"/>
    <property type="match status" value="1"/>
</dbReference>
<dbReference type="PANTHER" id="PTHR34793">
    <property type="entry name" value="PROTEIN THYLAKOID FORMATION 1, CHLOROPLASTIC"/>
    <property type="match status" value="1"/>
</dbReference>
<organism evidence="2 3">
    <name type="scientific">Hibiscus sabdariffa</name>
    <name type="common">roselle</name>
    <dbReference type="NCBI Taxonomy" id="183260"/>
    <lineage>
        <taxon>Eukaryota</taxon>
        <taxon>Viridiplantae</taxon>
        <taxon>Streptophyta</taxon>
        <taxon>Embryophyta</taxon>
        <taxon>Tracheophyta</taxon>
        <taxon>Spermatophyta</taxon>
        <taxon>Magnoliopsida</taxon>
        <taxon>eudicotyledons</taxon>
        <taxon>Gunneridae</taxon>
        <taxon>Pentapetalae</taxon>
        <taxon>rosids</taxon>
        <taxon>malvids</taxon>
        <taxon>Malvales</taxon>
        <taxon>Malvaceae</taxon>
        <taxon>Malvoideae</taxon>
        <taxon>Hibiscus</taxon>
    </lineage>
</organism>
<evidence type="ECO:0000256" key="1">
    <source>
        <dbReference type="ARBA" id="ARBA00023054"/>
    </source>
</evidence>
<proteinExistence type="predicted"/>
<gene>
    <name evidence="2" type="ORF">V6N11_044362</name>
</gene>
<dbReference type="InterPro" id="IPR017499">
    <property type="entry name" value="Thf1"/>
</dbReference>
<evidence type="ECO:0000313" key="3">
    <source>
        <dbReference type="Proteomes" id="UP001396334"/>
    </source>
</evidence>
<reference evidence="2 3" key="1">
    <citation type="journal article" date="2024" name="G3 (Bethesda)">
        <title>Genome assembly of Hibiscus sabdariffa L. provides insights into metabolisms of medicinal natural products.</title>
        <authorList>
            <person name="Kim T."/>
        </authorList>
    </citation>
    <scope>NUCLEOTIDE SEQUENCE [LARGE SCALE GENOMIC DNA]</scope>
    <source>
        <strain evidence="2">TK-2024</strain>
        <tissue evidence="2">Old leaves</tissue>
    </source>
</reference>